<accession>A0A938XQ73</accession>
<dbReference type="Proteomes" id="UP000774000">
    <property type="component" value="Unassembled WGS sequence"/>
</dbReference>
<keyword evidence="1" id="KW-0732">Signal</keyword>
<name>A0A938XQ73_9FIRM</name>
<gene>
    <name evidence="2" type="ORF">JOC47_000104</name>
</gene>
<feature type="signal peptide" evidence="1">
    <location>
        <begin position="1"/>
        <end position="24"/>
    </location>
</feature>
<protein>
    <recommendedName>
        <fullName evidence="4">Beta-barrel porin 2</fullName>
    </recommendedName>
</protein>
<evidence type="ECO:0000256" key="1">
    <source>
        <dbReference type="SAM" id="SignalP"/>
    </source>
</evidence>
<proteinExistence type="predicted"/>
<evidence type="ECO:0000313" key="2">
    <source>
        <dbReference type="EMBL" id="MBM7555280.1"/>
    </source>
</evidence>
<feature type="chain" id="PRO_5037780828" description="Beta-barrel porin 2" evidence="1">
    <location>
        <begin position="25"/>
        <end position="478"/>
    </location>
</feature>
<organism evidence="2 3">
    <name type="scientific">Halanaerobacter jeridensis</name>
    <dbReference type="NCBI Taxonomy" id="706427"/>
    <lineage>
        <taxon>Bacteria</taxon>
        <taxon>Bacillati</taxon>
        <taxon>Bacillota</taxon>
        <taxon>Clostridia</taxon>
        <taxon>Halanaerobiales</taxon>
        <taxon>Halobacteroidaceae</taxon>
        <taxon>Halanaerobacter</taxon>
    </lineage>
</organism>
<dbReference type="AlphaFoldDB" id="A0A938XQ73"/>
<reference evidence="2" key="1">
    <citation type="submission" date="2021-01" db="EMBL/GenBank/DDBJ databases">
        <title>Genomic Encyclopedia of Type Strains, Phase IV (KMG-IV): sequencing the most valuable type-strain genomes for metagenomic binning, comparative biology and taxonomic classification.</title>
        <authorList>
            <person name="Goeker M."/>
        </authorList>
    </citation>
    <scope>NUCLEOTIDE SEQUENCE</scope>
    <source>
        <strain evidence="2">DSM 23230</strain>
    </source>
</reference>
<evidence type="ECO:0000313" key="3">
    <source>
        <dbReference type="Proteomes" id="UP000774000"/>
    </source>
</evidence>
<keyword evidence="3" id="KW-1185">Reference proteome</keyword>
<evidence type="ECO:0008006" key="4">
    <source>
        <dbReference type="Google" id="ProtNLM"/>
    </source>
</evidence>
<dbReference type="RefSeq" id="WP_204700002.1">
    <property type="nucleotide sequence ID" value="NZ_JAFBDQ010000001.1"/>
</dbReference>
<comment type="caution">
    <text evidence="2">The sequence shown here is derived from an EMBL/GenBank/DDBJ whole genome shotgun (WGS) entry which is preliminary data.</text>
</comment>
<sequence>MKRFTFIMLSMVLIISLLGTSVQAAESAFGAKNSDDKSSTESAFSSSSFGSQTEEKLSWSGTLELDTRAILDKNGTSDIYSDPILDLNLNYTKGNSEIDVTLNFDENADDNVKIEEATMRFYYDNYDLVVGKKKEVWGKGDKLHVVDNLNGEDLTDFINPDYLDRQIGEEMFKMNYYLGRGTLEAVYTPNFTPDNLATSGHWVTNEIQQMNDLEPVLIDQFGIASATEVKGDLEKNSQQEIEDGQFGLRYTNSKAGYDYGFSFYRGYLKRPSMDEKAIEKLKNDYKTNSKTNYSDAKSFLYDLNLHYDQVSVFGAEMSSVIAGINSRAELAYYRTDDTSGDDPEVRNNKIAWLIGGDRNLPLHNVNVNLQVKSEYILDHEEIEDNSYDIQQNQDNEYFTNLLSLEVSDEFKNQTVLPAVTLIYNLEREDYVLDNELELKLKDDTSLILNYKLFEGENHTDFGQFDENDYLSAKFKYDF</sequence>
<dbReference type="EMBL" id="JAFBDQ010000001">
    <property type="protein sequence ID" value="MBM7555280.1"/>
    <property type="molecule type" value="Genomic_DNA"/>
</dbReference>